<dbReference type="InParanoid" id="A0A384L4K2"/>
<evidence type="ECO:0000259" key="6">
    <source>
        <dbReference type="PROSITE" id="PS50026"/>
    </source>
</evidence>
<evidence type="ECO:0000313" key="7">
    <source>
        <dbReference type="EMBL" id="CAA9986781.1"/>
    </source>
</evidence>
<dbReference type="SUPFAM" id="SSF57196">
    <property type="entry name" value="EGF/Laminin"/>
    <property type="match status" value="1"/>
</dbReference>
<keyword evidence="7" id="KW-0477">Merozoite</keyword>
<dbReference type="Pfam" id="PF12947">
    <property type="entry name" value="EGF_3"/>
    <property type="match status" value="1"/>
</dbReference>
<dbReference type="RefSeq" id="XP_002257965.1">
    <property type="nucleotide sequence ID" value="XM_002257929.1"/>
</dbReference>
<name>A0A384L4K2_PLAKH</name>
<keyword evidence="8" id="KW-1185">Reference proteome</keyword>
<dbReference type="PROSITE" id="PS01186">
    <property type="entry name" value="EGF_2"/>
    <property type="match status" value="1"/>
</dbReference>
<evidence type="ECO:0000256" key="1">
    <source>
        <dbReference type="ARBA" id="ARBA00022536"/>
    </source>
</evidence>
<keyword evidence="5" id="KW-0732">Signal</keyword>
<gene>
    <name evidence="7" type="ORF">PKNH_0414100</name>
</gene>
<evidence type="ECO:0000256" key="5">
    <source>
        <dbReference type="SAM" id="SignalP"/>
    </source>
</evidence>
<dbReference type="InterPro" id="IPR024731">
    <property type="entry name" value="NELL2-like_EGF"/>
</dbReference>
<reference evidence="7 8" key="1">
    <citation type="journal article" date="2008" name="Nature">
        <title>The genome of Plasmodium knowlesi strain H, a zoonotic malaria parasite with host range from monkey to man.</title>
        <authorList>
            <person name="Pain A."/>
            <person name="Boehme U."/>
            <person name="Berry A.E."/>
            <person name="Mungall K."/>
            <person name="Finn R."/>
            <person name="Jackson A.P."/>
            <person name="Mourier T."/>
            <person name="Mistry J."/>
            <person name="Pasini E.M."/>
            <person name="Aslett M."/>
            <person name="Balasubrammaniam S."/>
            <person name="Borgwardt K."/>
            <person name="Brooks K."/>
            <person name="Carret C."/>
            <person name="Carver T.J."/>
            <person name="Cherevach I."/>
            <person name="Chillingworth T."/>
            <person name="Clarke T.G."/>
            <person name="Galinski M.R."/>
            <person name="Hall N."/>
            <person name="Harper D."/>
            <person name="Harris D."/>
            <person name="Hauser H."/>
            <person name="Ivens A."/>
            <person name="Janssen C.S."/>
            <person name="Keane T."/>
            <person name="Larke N."/>
            <person name="Lapp S."/>
            <person name="Marti M."/>
            <person name="Moule S."/>
            <person name="Meyer I.M."/>
            <person name="Ormond D."/>
            <person name="Peters N."/>
            <person name="Sanders M."/>
            <person name="Sanders S."/>
            <person name="Sergeant T.J."/>
            <person name="Simmonds M."/>
            <person name="Smith F."/>
            <person name="Squares R."/>
            <person name="Thurston S."/>
            <person name="Tivey A.R."/>
            <person name="Walker D."/>
            <person name="White B."/>
            <person name="Zuiderwijk E."/>
            <person name="Churcher C."/>
            <person name="Quail M.A."/>
            <person name="Cowman A.F."/>
            <person name="Turner C.M.R."/>
            <person name="Rajandream M.A."/>
            <person name="Kocken C.H.M."/>
            <person name="Thomas A.W."/>
            <person name="Newbold C.I."/>
            <person name="Barrell B.G."/>
            <person name="Berriman M."/>
        </authorList>
    </citation>
    <scope>NUCLEOTIDE SEQUENCE [LARGE SCALE GENOMIC DNA]</scope>
    <source>
        <strain evidence="7 8">H</strain>
    </source>
</reference>
<feature type="signal peptide" evidence="5">
    <location>
        <begin position="1"/>
        <end position="25"/>
    </location>
</feature>
<comment type="caution">
    <text evidence="3">Lacks conserved residue(s) required for the propagation of feature annotation.</text>
</comment>
<feature type="domain" description="EGF-like" evidence="6">
    <location>
        <begin position="134"/>
        <end position="175"/>
    </location>
</feature>
<feature type="region of interest" description="Disordered" evidence="4">
    <location>
        <begin position="41"/>
        <end position="116"/>
    </location>
</feature>
<dbReference type="STRING" id="5851.A0A384L4K2"/>
<dbReference type="PROSITE" id="PS50026">
    <property type="entry name" value="EGF_3"/>
    <property type="match status" value="1"/>
</dbReference>
<dbReference type="OMA" id="LNSFFCW"/>
<protein>
    <submittedName>
        <fullName evidence="7">Merozoite surface protein 4, putative</fullName>
    </submittedName>
</protein>
<feature type="compositionally biased region" description="Acidic residues" evidence="4">
    <location>
        <begin position="106"/>
        <end position="115"/>
    </location>
</feature>
<accession>B3L0T3</accession>
<evidence type="ECO:0000256" key="4">
    <source>
        <dbReference type="SAM" id="MobiDB-lite"/>
    </source>
</evidence>
<keyword evidence="2" id="KW-1015">Disulfide bond</keyword>
<dbReference type="InterPro" id="IPR000742">
    <property type="entry name" value="EGF"/>
</dbReference>
<dbReference type="EMBL" id="AM910986">
    <property type="protein sequence ID" value="CAA9986781.1"/>
    <property type="molecule type" value="Genomic_DNA"/>
</dbReference>
<dbReference type="GeneID" id="7319271"/>
<dbReference type="KEGG" id="pkn:PKNH_0414100"/>
<sequence length="201" mass="21748">MKVAYFLSALDLLIILNLYLGGTCSDFRSIVGRIRHGRILEDAGDKGSGANDTNNGDTRDNSRPPAENNHSEGGDSTTPPNDSQKEGAQNILPGNAGEAGNHNVEEPNEDYDAHDDEYYNNVEDDESYDLKDHNENLCSENNGGCGNDKICENIGDGIVKCLCKPGYKLVGTECVEASKSSSLNSVFCWFLLLIIVLASIN</sequence>
<accession>A0A1A7VSW1</accession>
<evidence type="ECO:0000313" key="8">
    <source>
        <dbReference type="Proteomes" id="UP000031513"/>
    </source>
</evidence>
<evidence type="ECO:0000256" key="2">
    <source>
        <dbReference type="ARBA" id="ARBA00023157"/>
    </source>
</evidence>
<accession>A0A384L4K2</accession>
<feature type="chain" id="PRO_5030070804" evidence="5">
    <location>
        <begin position="26"/>
        <end position="201"/>
    </location>
</feature>
<dbReference type="VEuPathDB" id="PlasmoDB:PKNH_0414100"/>
<dbReference type="Proteomes" id="UP000031513">
    <property type="component" value="Chromosome 4"/>
</dbReference>
<dbReference type="Gene3D" id="2.10.25.10">
    <property type="entry name" value="Laminin"/>
    <property type="match status" value="1"/>
</dbReference>
<dbReference type="OrthoDB" id="10060424at2759"/>
<keyword evidence="1 3" id="KW-0245">EGF-like domain</keyword>
<evidence type="ECO:0000256" key="3">
    <source>
        <dbReference type="PROSITE-ProRule" id="PRU00076"/>
    </source>
</evidence>
<dbReference type="AlphaFoldDB" id="A0A384L4K2"/>
<proteinExistence type="predicted"/>
<organism evidence="7 8">
    <name type="scientific">Plasmodium knowlesi (strain H)</name>
    <dbReference type="NCBI Taxonomy" id="5851"/>
    <lineage>
        <taxon>Eukaryota</taxon>
        <taxon>Sar</taxon>
        <taxon>Alveolata</taxon>
        <taxon>Apicomplexa</taxon>
        <taxon>Aconoidasida</taxon>
        <taxon>Haemosporida</taxon>
        <taxon>Plasmodiidae</taxon>
        <taxon>Plasmodium</taxon>
        <taxon>Plasmodium (Plasmodium)</taxon>
    </lineage>
</organism>